<gene>
    <name evidence="4" type="ORF">Mrose_02683</name>
</gene>
<organism evidence="4 5">
    <name type="scientific">Calidithermus roseus</name>
    <dbReference type="NCBI Taxonomy" id="1644118"/>
    <lineage>
        <taxon>Bacteria</taxon>
        <taxon>Thermotogati</taxon>
        <taxon>Deinococcota</taxon>
        <taxon>Deinococci</taxon>
        <taxon>Thermales</taxon>
        <taxon>Thermaceae</taxon>
        <taxon>Calidithermus</taxon>
    </lineage>
</organism>
<dbReference type="InterPro" id="IPR045735">
    <property type="entry name" value="Spore_III_AA_AAA+_ATPase"/>
</dbReference>
<name>A0A399EI13_9DEIN</name>
<keyword evidence="2" id="KW-0067">ATP-binding</keyword>
<keyword evidence="5" id="KW-1185">Reference proteome</keyword>
<evidence type="ECO:0000256" key="1">
    <source>
        <dbReference type="ARBA" id="ARBA00022741"/>
    </source>
</evidence>
<dbReference type="OrthoDB" id="9768243at2"/>
<accession>A0A399EI13</accession>
<proteinExistence type="predicted"/>
<dbReference type="AlphaFoldDB" id="A0A399EI13"/>
<dbReference type="EMBL" id="QWLA01000059">
    <property type="protein sequence ID" value="RIH84334.1"/>
    <property type="molecule type" value="Genomic_DNA"/>
</dbReference>
<reference evidence="4 5" key="1">
    <citation type="submission" date="2018-08" db="EMBL/GenBank/DDBJ databases">
        <title>Meiothermus roseus NBRC 110900 genome sequencing project.</title>
        <authorList>
            <person name="Da Costa M.S."/>
            <person name="Albuquerque L."/>
            <person name="Raposo P."/>
            <person name="Froufe H.J.C."/>
            <person name="Barroso C.S."/>
            <person name="Egas C."/>
        </authorList>
    </citation>
    <scope>NUCLEOTIDE SEQUENCE [LARGE SCALE GENOMIC DNA]</scope>
    <source>
        <strain evidence="4 5">NBRC 110900</strain>
    </source>
</reference>
<dbReference type="Gene3D" id="3.40.50.300">
    <property type="entry name" value="P-loop containing nucleotide triphosphate hydrolases"/>
    <property type="match status" value="1"/>
</dbReference>
<dbReference type="RefSeq" id="WP_119279099.1">
    <property type="nucleotide sequence ID" value="NZ_QWLA01000059.1"/>
</dbReference>
<dbReference type="Pfam" id="PF19568">
    <property type="entry name" value="Spore_III_AA"/>
    <property type="match status" value="1"/>
</dbReference>
<dbReference type="PANTHER" id="PTHR20953">
    <property type="entry name" value="KINASE-RELATED"/>
    <property type="match status" value="1"/>
</dbReference>
<dbReference type="SUPFAM" id="SSF52540">
    <property type="entry name" value="P-loop containing nucleoside triphosphate hydrolases"/>
    <property type="match status" value="2"/>
</dbReference>
<dbReference type="InterPro" id="IPR027417">
    <property type="entry name" value="P-loop_NTPase"/>
</dbReference>
<dbReference type="GO" id="GO:0005524">
    <property type="term" value="F:ATP binding"/>
    <property type="evidence" value="ECO:0007669"/>
    <property type="project" value="UniProtKB-KW"/>
</dbReference>
<keyword evidence="1" id="KW-0547">Nucleotide-binding</keyword>
<sequence>MVPIDQLERILEVLPEWVAAEARAYKDDLEEIALDVGRLPGYWCGAPPPRYGSQRFGPDDLANIQAKLSSRYGVEFREDGRAGIGGTLHRISAIRDRYRTLAGLTIRLARVVEGVADAVMPFMRRADGVLVIGPPGVGKTTFLRDVVRQLAADLGPKVVVVDTSNEIGGEGLVPHPVLGSARRLQVPMPDYAAGETFPAMLARTYLEALANHGPQVIVGDEVGFPEDVAVVETIGKRGIKGIVTVHGRVLRDVLENPVLWPLIGRPDPDSRRRRGRPVFGMALEVRGKGRFAVYPDLAAAVDAMLRGEQPEPVLLGAGAAPAPPRDFERYRRLVQAARDGELPGVLVEGMVLEFFVLQHAARWALGEPDALEALERALQAWEGVAGRAA</sequence>
<dbReference type="InterPro" id="IPR003593">
    <property type="entry name" value="AAA+_ATPase"/>
</dbReference>
<evidence type="ECO:0000313" key="5">
    <source>
        <dbReference type="Proteomes" id="UP000265341"/>
    </source>
</evidence>
<protein>
    <submittedName>
        <fullName evidence="4">Stage III sporulation protein AA</fullName>
    </submittedName>
</protein>
<dbReference type="PANTHER" id="PTHR20953:SF3">
    <property type="entry name" value="P-LOOP CONTAINING NUCLEOSIDE TRIPHOSPHATE HYDROLASES SUPERFAMILY PROTEIN"/>
    <property type="match status" value="1"/>
</dbReference>
<evidence type="ECO:0000256" key="2">
    <source>
        <dbReference type="ARBA" id="ARBA00022840"/>
    </source>
</evidence>
<dbReference type="Proteomes" id="UP000265341">
    <property type="component" value="Unassembled WGS sequence"/>
</dbReference>
<dbReference type="SMART" id="SM00382">
    <property type="entry name" value="AAA"/>
    <property type="match status" value="1"/>
</dbReference>
<evidence type="ECO:0000259" key="3">
    <source>
        <dbReference type="SMART" id="SM00382"/>
    </source>
</evidence>
<evidence type="ECO:0000313" key="4">
    <source>
        <dbReference type="EMBL" id="RIH84334.1"/>
    </source>
</evidence>
<feature type="domain" description="AAA+ ATPase" evidence="3">
    <location>
        <begin position="125"/>
        <end position="264"/>
    </location>
</feature>
<comment type="caution">
    <text evidence="4">The sequence shown here is derived from an EMBL/GenBank/DDBJ whole genome shotgun (WGS) entry which is preliminary data.</text>
</comment>